<reference evidence="2" key="1">
    <citation type="submission" date="2023-08" db="EMBL/GenBank/DDBJ databases">
        <title>Pelteobagrus vachellii genome.</title>
        <authorList>
            <person name="Liu H."/>
        </authorList>
    </citation>
    <scope>NUCLEOTIDE SEQUENCE</scope>
    <source>
        <strain evidence="2">PRFRI_2022a</strain>
        <tissue evidence="2">Muscle</tissue>
    </source>
</reference>
<keyword evidence="3" id="KW-1185">Reference proteome</keyword>
<dbReference type="AlphaFoldDB" id="A0AA88NA85"/>
<protein>
    <submittedName>
        <fullName evidence="2">Uncharacterized protein</fullName>
    </submittedName>
</protein>
<name>A0AA88NA85_TACVA</name>
<dbReference type="Proteomes" id="UP001187315">
    <property type="component" value="Unassembled WGS sequence"/>
</dbReference>
<gene>
    <name evidence="2" type="ORF">Q7C36_007481</name>
</gene>
<sequence length="135" mass="14878">MPRRRAPGRPRVRLTTPLTDLLRLLRRPAKSLFIKFDAQVPVCVPFPCRIEQHGSLLQEPSPSSIGNACTKKAVGPQAGSKAGCALAGNRTRASRVAGENSTTEPPMPTLRGRGHLRQRWPALLMVLFKLRLFCT</sequence>
<proteinExistence type="predicted"/>
<evidence type="ECO:0000313" key="2">
    <source>
        <dbReference type="EMBL" id="KAK2852280.1"/>
    </source>
</evidence>
<organism evidence="2 3">
    <name type="scientific">Tachysurus vachellii</name>
    <name type="common">Darkbarbel catfish</name>
    <name type="synonym">Pelteobagrus vachellii</name>
    <dbReference type="NCBI Taxonomy" id="175792"/>
    <lineage>
        <taxon>Eukaryota</taxon>
        <taxon>Metazoa</taxon>
        <taxon>Chordata</taxon>
        <taxon>Craniata</taxon>
        <taxon>Vertebrata</taxon>
        <taxon>Euteleostomi</taxon>
        <taxon>Actinopterygii</taxon>
        <taxon>Neopterygii</taxon>
        <taxon>Teleostei</taxon>
        <taxon>Ostariophysi</taxon>
        <taxon>Siluriformes</taxon>
        <taxon>Bagridae</taxon>
        <taxon>Tachysurus</taxon>
    </lineage>
</organism>
<accession>A0AA88NA85</accession>
<evidence type="ECO:0000313" key="3">
    <source>
        <dbReference type="Proteomes" id="UP001187315"/>
    </source>
</evidence>
<evidence type="ECO:0000256" key="1">
    <source>
        <dbReference type="SAM" id="MobiDB-lite"/>
    </source>
</evidence>
<dbReference type="EMBL" id="JAVHJS010000007">
    <property type="protein sequence ID" value="KAK2852280.1"/>
    <property type="molecule type" value="Genomic_DNA"/>
</dbReference>
<feature type="region of interest" description="Disordered" evidence="1">
    <location>
        <begin position="81"/>
        <end position="113"/>
    </location>
</feature>
<comment type="caution">
    <text evidence="2">The sequence shown here is derived from an EMBL/GenBank/DDBJ whole genome shotgun (WGS) entry which is preliminary data.</text>
</comment>